<dbReference type="SUPFAM" id="SSF57850">
    <property type="entry name" value="RING/U-box"/>
    <property type="match status" value="1"/>
</dbReference>
<protein>
    <recommendedName>
        <fullName evidence="6">RWD domain-containing protein</fullName>
    </recommendedName>
</protein>
<dbReference type="InterPro" id="IPR039133">
    <property type="entry name" value="RNF25"/>
</dbReference>
<feature type="domain" description="RING-type" evidence="2">
    <location>
        <begin position="139"/>
        <end position="210"/>
    </location>
</feature>
<sequence>MESALFEKVSMELEGLESIYADEGVVDSPLSVCDSNSITCSLKLIPNTGFKAQKIAVIIIARFTFPEKYPLQAPEVEFTSVKGLDDDQIEEIKRRMRKEIGELVEQRIENTDDSGIIYDMHERIRDILTEYNDTIRGRCAICLEDFCSKKDTDMHFSSRIDLVRVDECFHRFHLLCLHRDWFMPRVVEKDEFGCDVVYKMGKYKKCPTCRRKCTQQEIDFIHKQYLDHTEFEDRAY</sequence>
<dbReference type="OrthoDB" id="432311at2759"/>
<proteinExistence type="predicted"/>
<reference evidence="4" key="1">
    <citation type="submission" date="2019-06" db="EMBL/GenBank/DDBJ databases">
        <authorList>
            <person name="Zheng W."/>
        </authorList>
    </citation>
    <scope>NUCLEOTIDE SEQUENCE</scope>
    <source>
        <strain evidence="4">QDHG01</strain>
    </source>
</reference>
<keyword evidence="5" id="KW-1185">Reference proteome</keyword>
<feature type="domain" description="RWD" evidence="3">
    <location>
        <begin position="11"/>
        <end position="131"/>
    </location>
</feature>
<dbReference type="InterPro" id="IPR016135">
    <property type="entry name" value="UBQ-conjugating_enzyme/RWD"/>
</dbReference>
<keyword evidence="1" id="KW-0862">Zinc</keyword>
<dbReference type="AlphaFoldDB" id="A0A8J8NMJ1"/>
<evidence type="ECO:0000259" key="2">
    <source>
        <dbReference type="PROSITE" id="PS50089"/>
    </source>
</evidence>
<dbReference type="GO" id="GO:0008270">
    <property type="term" value="F:zinc ion binding"/>
    <property type="evidence" value="ECO:0007669"/>
    <property type="project" value="UniProtKB-KW"/>
</dbReference>
<dbReference type="PANTHER" id="PTHR13198">
    <property type="entry name" value="RING FINGER PROTEIN 25"/>
    <property type="match status" value="1"/>
</dbReference>
<evidence type="ECO:0000313" key="5">
    <source>
        <dbReference type="Proteomes" id="UP000785679"/>
    </source>
</evidence>
<evidence type="ECO:0008006" key="6">
    <source>
        <dbReference type="Google" id="ProtNLM"/>
    </source>
</evidence>
<dbReference type="PROSITE" id="PS50908">
    <property type="entry name" value="RWD"/>
    <property type="match status" value="1"/>
</dbReference>
<dbReference type="SUPFAM" id="SSF54495">
    <property type="entry name" value="UBC-like"/>
    <property type="match status" value="1"/>
</dbReference>
<keyword evidence="1" id="KW-0863">Zinc-finger</keyword>
<dbReference type="SMART" id="SM00184">
    <property type="entry name" value="RING"/>
    <property type="match status" value="1"/>
</dbReference>
<name>A0A8J8NMJ1_HALGN</name>
<dbReference type="Gene3D" id="3.10.110.10">
    <property type="entry name" value="Ubiquitin Conjugating Enzyme"/>
    <property type="match status" value="1"/>
</dbReference>
<dbReference type="SMART" id="SM00591">
    <property type="entry name" value="RWD"/>
    <property type="match status" value="1"/>
</dbReference>
<evidence type="ECO:0000256" key="1">
    <source>
        <dbReference type="PROSITE-ProRule" id="PRU00175"/>
    </source>
</evidence>
<dbReference type="InterPro" id="IPR006575">
    <property type="entry name" value="RWD_dom"/>
</dbReference>
<organism evidence="4 5">
    <name type="scientific">Halteria grandinella</name>
    <dbReference type="NCBI Taxonomy" id="5974"/>
    <lineage>
        <taxon>Eukaryota</taxon>
        <taxon>Sar</taxon>
        <taxon>Alveolata</taxon>
        <taxon>Ciliophora</taxon>
        <taxon>Intramacronucleata</taxon>
        <taxon>Spirotrichea</taxon>
        <taxon>Stichotrichia</taxon>
        <taxon>Sporadotrichida</taxon>
        <taxon>Halteriidae</taxon>
        <taxon>Halteria</taxon>
    </lineage>
</organism>
<dbReference type="GO" id="GO:0061630">
    <property type="term" value="F:ubiquitin protein ligase activity"/>
    <property type="evidence" value="ECO:0007669"/>
    <property type="project" value="InterPro"/>
</dbReference>
<gene>
    <name evidence="4" type="ORF">FGO68_gene11862</name>
</gene>
<dbReference type="PANTHER" id="PTHR13198:SF4">
    <property type="entry name" value="E3 UBIQUITIN-PROTEIN LIGASE RNF25"/>
    <property type="match status" value="1"/>
</dbReference>
<dbReference type="Pfam" id="PF05773">
    <property type="entry name" value="RWD"/>
    <property type="match status" value="1"/>
</dbReference>
<dbReference type="EMBL" id="RRYP01011680">
    <property type="protein sequence ID" value="TNV77578.1"/>
    <property type="molecule type" value="Genomic_DNA"/>
</dbReference>
<evidence type="ECO:0000259" key="3">
    <source>
        <dbReference type="PROSITE" id="PS50908"/>
    </source>
</evidence>
<dbReference type="GO" id="GO:0016567">
    <property type="term" value="P:protein ubiquitination"/>
    <property type="evidence" value="ECO:0007669"/>
    <property type="project" value="TreeGrafter"/>
</dbReference>
<keyword evidence="1" id="KW-0479">Metal-binding</keyword>
<comment type="caution">
    <text evidence="4">The sequence shown here is derived from an EMBL/GenBank/DDBJ whole genome shotgun (WGS) entry which is preliminary data.</text>
</comment>
<dbReference type="CDD" id="cd23823">
    <property type="entry name" value="RWD_GCN2"/>
    <property type="match status" value="1"/>
</dbReference>
<dbReference type="InterPro" id="IPR001841">
    <property type="entry name" value="Znf_RING"/>
</dbReference>
<dbReference type="PROSITE" id="PS50089">
    <property type="entry name" value="ZF_RING_2"/>
    <property type="match status" value="1"/>
</dbReference>
<dbReference type="Proteomes" id="UP000785679">
    <property type="component" value="Unassembled WGS sequence"/>
</dbReference>
<dbReference type="Gene3D" id="3.30.40.10">
    <property type="entry name" value="Zinc/RING finger domain, C3HC4 (zinc finger)"/>
    <property type="match status" value="1"/>
</dbReference>
<dbReference type="InterPro" id="IPR013083">
    <property type="entry name" value="Znf_RING/FYVE/PHD"/>
</dbReference>
<accession>A0A8J8NMJ1</accession>
<evidence type="ECO:0000313" key="4">
    <source>
        <dbReference type="EMBL" id="TNV77578.1"/>
    </source>
</evidence>
<dbReference type="GO" id="GO:0005634">
    <property type="term" value="C:nucleus"/>
    <property type="evidence" value="ECO:0007669"/>
    <property type="project" value="TreeGrafter"/>
</dbReference>